<accession>A0A1V2A7Y5</accession>
<name>A0A1V2A7Y5_9BACI</name>
<dbReference type="STRING" id="1714355.BTO28_09565"/>
<evidence type="ECO:0000313" key="2">
    <source>
        <dbReference type="Proteomes" id="UP000188613"/>
    </source>
</evidence>
<reference evidence="1 2" key="1">
    <citation type="submission" date="2016-12" db="EMBL/GenBank/DDBJ databases">
        <title>Domibacillus sp. SAB 38T whole genome sequencing.</title>
        <authorList>
            <person name="Verma A."/>
            <person name="Ojha A.K."/>
            <person name="Krishnamurthi S."/>
        </authorList>
    </citation>
    <scope>NUCLEOTIDE SEQUENCE [LARGE SCALE GENOMIC DNA]</scope>
    <source>
        <strain evidence="1 2">SAB 38</strain>
    </source>
</reference>
<sequence length="77" mass="8898">MASNRIREGVHRLKNSTANTIEPALYTHAYENISRHFRVMDVKRAHFSVKKGGTTESRPRPLLDGEVCFFLLKRNDI</sequence>
<comment type="caution">
    <text evidence="1">The sequence shown here is derived from an EMBL/GenBank/DDBJ whole genome shotgun (WGS) entry which is preliminary data.</text>
</comment>
<organism evidence="1 2">
    <name type="scientific">Domibacillus epiphyticus</name>
    <dbReference type="NCBI Taxonomy" id="1714355"/>
    <lineage>
        <taxon>Bacteria</taxon>
        <taxon>Bacillati</taxon>
        <taxon>Bacillota</taxon>
        <taxon>Bacilli</taxon>
        <taxon>Bacillales</taxon>
        <taxon>Bacillaceae</taxon>
        <taxon>Domibacillus</taxon>
    </lineage>
</organism>
<dbReference type="EMBL" id="MSFI01000013">
    <property type="protein sequence ID" value="OMP66972.1"/>
    <property type="molecule type" value="Genomic_DNA"/>
</dbReference>
<dbReference type="Proteomes" id="UP000188613">
    <property type="component" value="Unassembled WGS sequence"/>
</dbReference>
<gene>
    <name evidence="1" type="ORF">BTO28_09565</name>
</gene>
<protein>
    <submittedName>
        <fullName evidence="1">Uncharacterized protein</fullName>
    </submittedName>
</protein>
<evidence type="ECO:0000313" key="1">
    <source>
        <dbReference type="EMBL" id="OMP66972.1"/>
    </source>
</evidence>
<proteinExistence type="predicted"/>
<keyword evidence="2" id="KW-1185">Reference proteome</keyword>
<dbReference type="AlphaFoldDB" id="A0A1V2A7Y5"/>